<evidence type="ECO:0000313" key="1">
    <source>
        <dbReference type="EMBL" id="MFD2532489.1"/>
    </source>
</evidence>
<gene>
    <name evidence="1" type="ORF">ACFSVN_08535</name>
</gene>
<name>A0ABW5JLK2_9BACT</name>
<keyword evidence="2" id="KW-1185">Reference proteome</keyword>
<sequence>MTSDTMIRSELEYRALAIAQDEIDAIRWIQARSKNGPVFPYDPFDPDNDNFIYDDNPDTRVIQYGSENQYSETFEINRTAELLEETSDQRRYLITITIRNERLSPPLNVALDFVRTLTFEY</sequence>
<dbReference type="Proteomes" id="UP001597460">
    <property type="component" value="Unassembled WGS sequence"/>
</dbReference>
<accession>A0ABW5JLK2</accession>
<proteinExistence type="predicted"/>
<reference evidence="2" key="1">
    <citation type="journal article" date="2019" name="Int. J. Syst. Evol. Microbiol.">
        <title>The Global Catalogue of Microorganisms (GCM) 10K type strain sequencing project: providing services to taxonomists for standard genome sequencing and annotation.</title>
        <authorList>
            <consortium name="The Broad Institute Genomics Platform"/>
            <consortium name="The Broad Institute Genome Sequencing Center for Infectious Disease"/>
            <person name="Wu L."/>
            <person name="Ma J."/>
        </authorList>
    </citation>
    <scope>NUCLEOTIDE SEQUENCE [LARGE SCALE GENOMIC DNA]</scope>
    <source>
        <strain evidence="2">KCTC 52042</strain>
    </source>
</reference>
<dbReference type="RefSeq" id="WP_390300990.1">
    <property type="nucleotide sequence ID" value="NZ_JBHULI010000024.1"/>
</dbReference>
<comment type="caution">
    <text evidence="1">The sequence shown here is derived from an EMBL/GenBank/DDBJ whole genome shotgun (WGS) entry which is preliminary data.</text>
</comment>
<protein>
    <submittedName>
        <fullName evidence="1">Uncharacterized protein</fullName>
    </submittedName>
</protein>
<evidence type="ECO:0000313" key="2">
    <source>
        <dbReference type="Proteomes" id="UP001597460"/>
    </source>
</evidence>
<dbReference type="EMBL" id="JBHULI010000024">
    <property type="protein sequence ID" value="MFD2532489.1"/>
    <property type="molecule type" value="Genomic_DNA"/>
</dbReference>
<organism evidence="1 2">
    <name type="scientific">Gracilimonas halophila</name>
    <dbReference type="NCBI Taxonomy" id="1834464"/>
    <lineage>
        <taxon>Bacteria</taxon>
        <taxon>Pseudomonadati</taxon>
        <taxon>Balneolota</taxon>
        <taxon>Balneolia</taxon>
        <taxon>Balneolales</taxon>
        <taxon>Balneolaceae</taxon>
        <taxon>Gracilimonas</taxon>
    </lineage>
</organism>